<dbReference type="OrthoDB" id="19859at2759"/>
<evidence type="ECO:0000313" key="9">
    <source>
        <dbReference type="Proteomes" id="UP000318571"/>
    </source>
</evidence>
<comment type="caution">
    <text evidence="8">The sequence shown here is derived from an EMBL/GenBank/DDBJ whole genome shotgun (WGS) entry which is preliminary data.</text>
</comment>
<keyword evidence="4 7" id="KW-1133">Transmembrane helix</keyword>
<accession>A0A553PBY5</accession>
<evidence type="ECO:0000256" key="4">
    <source>
        <dbReference type="ARBA" id="ARBA00022989"/>
    </source>
</evidence>
<feature type="transmembrane region" description="Helical" evidence="7">
    <location>
        <begin position="54"/>
        <end position="74"/>
    </location>
</feature>
<reference evidence="8 9" key="1">
    <citation type="journal article" date="2018" name="Nat. Ecol. Evol.">
        <title>Genomic signatures of mitonuclear coevolution across populations of Tigriopus californicus.</title>
        <authorList>
            <person name="Barreto F.S."/>
            <person name="Watson E.T."/>
            <person name="Lima T.G."/>
            <person name="Willett C.S."/>
            <person name="Edmands S."/>
            <person name="Li W."/>
            <person name="Burton R.S."/>
        </authorList>
    </citation>
    <scope>NUCLEOTIDE SEQUENCE [LARGE SCALE GENOMIC DNA]</scope>
    <source>
        <strain evidence="8 9">San Diego</strain>
    </source>
</reference>
<protein>
    <recommendedName>
        <fullName evidence="10">Zinc transporter ZIP9</fullName>
    </recommendedName>
</protein>
<dbReference type="GO" id="GO:0006829">
    <property type="term" value="P:zinc ion transport"/>
    <property type="evidence" value="ECO:0007669"/>
    <property type="project" value="InterPro"/>
</dbReference>
<dbReference type="AlphaFoldDB" id="A0A553PBY5"/>
<dbReference type="Pfam" id="PF02535">
    <property type="entry name" value="Zip"/>
    <property type="match status" value="1"/>
</dbReference>
<dbReference type="InterPro" id="IPR003689">
    <property type="entry name" value="ZIP"/>
</dbReference>
<dbReference type="EMBL" id="VCGU01000005">
    <property type="protein sequence ID" value="TRY75193.1"/>
    <property type="molecule type" value="Genomic_DNA"/>
</dbReference>
<feature type="transmembrane region" description="Helical" evidence="7">
    <location>
        <begin position="110"/>
        <end position="128"/>
    </location>
</feature>
<name>A0A553PBY5_TIGCA</name>
<dbReference type="InterPro" id="IPR045891">
    <property type="entry name" value="ZIP9"/>
</dbReference>
<dbReference type="PANTHER" id="PTHR16133:SF0">
    <property type="entry name" value="ZINC_IRON REGULATED TRANSPORTER-RELATED PROTEIN 102B, ISOFORM E"/>
    <property type="match status" value="1"/>
</dbReference>
<feature type="transmembrane region" description="Helical" evidence="7">
    <location>
        <begin position="289"/>
        <end position="308"/>
    </location>
</feature>
<organism evidence="8 9">
    <name type="scientific">Tigriopus californicus</name>
    <name type="common">Marine copepod</name>
    <dbReference type="NCBI Taxonomy" id="6832"/>
    <lineage>
        <taxon>Eukaryota</taxon>
        <taxon>Metazoa</taxon>
        <taxon>Ecdysozoa</taxon>
        <taxon>Arthropoda</taxon>
        <taxon>Crustacea</taxon>
        <taxon>Multicrustacea</taxon>
        <taxon>Hexanauplia</taxon>
        <taxon>Copepoda</taxon>
        <taxon>Harpacticoida</taxon>
        <taxon>Harpacticidae</taxon>
        <taxon>Tigriopus</taxon>
    </lineage>
</organism>
<evidence type="ECO:0000313" key="8">
    <source>
        <dbReference type="EMBL" id="TRY75193.1"/>
    </source>
</evidence>
<feature type="transmembrane region" description="Helical" evidence="7">
    <location>
        <begin position="180"/>
        <end position="202"/>
    </location>
</feature>
<feature type="transmembrane region" description="Helical" evidence="7">
    <location>
        <begin position="214"/>
        <end position="233"/>
    </location>
</feature>
<sequence>MVEEVKGGASEALRGDPSSARAVLQLLAFCLVMLVGSYCAGSIPLYMPLNEEKLQLVSVMGAGLLVGTALAVIIPEGMQALIKASQAHASSDHHHEGAAHDAFEGLDRSIGMALVLGFLFMLLVDQLASKASKSDLEANASTLAGRNVSWTTTLGLVVHAAADGIALGAASSTRHTDIEFIVFMAIMLHKAPAAFGLTSFLMREGLDKAKIRRHLLVFSISAPALAFFTYTWLGASGQGRRMDTMHATGLAMLFSAGTFLFVATVHVLPEIMSKGSNNGPSPGHSHSVGFGKIEIVMLVIGIALPLVLTMGHHH</sequence>
<proteinExistence type="predicted"/>
<evidence type="ECO:0000256" key="7">
    <source>
        <dbReference type="SAM" id="Phobius"/>
    </source>
</evidence>
<keyword evidence="6 7" id="KW-0472">Membrane</keyword>
<evidence type="ECO:0000256" key="6">
    <source>
        <dbReference type="ARBA" id="ARBA00023136"/>
    </source>
</evidence>
<dbReference type="Proteomes" id="UP000318571">
    <property type="component" value="Chromosome 2"/>
</dbReference>
<dbReference type="STRING" id="6832.A0A553PBY5"/>
<feature type="transmembrane region" description="Helical" evidence="7">
    <location>
        <begin position="22"/>
        <end position="47"/>
    </location>
</feature>
<gene>
    <name evidence="8" type="ORF">TCAL_10434</name>
</gene>
<dbReference type="GO" id="GO:0000139">
    <property type="term" value="C:Golgi membrane"/>
    <property type="evidence" value="ECO:0007669"/>
    <property type="project" value="UniProtKB-SubCell"/>
</dbReference>
<evidence type="ECO:0008006" key="10">
    <source>
        <dbReference type="Google" id="ProtNLM"/>
    </source>
</evidence>
<dbReference type="OMA" id="DDFPSIC"/>
<comment type="subcellular location">
    <subcellularLocation>
        <location evidence="1">Endomembrane system</location>
        <topology evidence="1">Multi-pass membrane protein</topology>
    </subcellularLocation>
    <subcellularLocation>
        <location evidence="2">Golgi apparatus membrane</location>
    </subcellularLocation>
</comment>
<feature type="transmembrane region" description="Helical" evidence="7">
    <location>
        <begin position="245"/>
        <end position="268"/>
    </location>
</feature>
<evidence type="ECO:0000256" key="3">
    <source>
        <dbReference type="ARBA" id="ARBA00022692"/>
    </source>
</evidence>
<keyword evidence="9" id="KW-1185">Reference proteome</keyword>
<dbReference type="GO" id="GO:0046873">
    <property type="term" value="F:metal ion transmembrane transporter activity"/>
    <property type="evidence" value="ECO:0007669"/>
    <property type="project" value="InterPro"/>
</dbReference>
<evidence type="ECO:0000256" key="5">
    <source>
        <dbReference type="ARBA" id="ARBA00023034"/>
    </source>
</evidence>
<keyword evidence="5" id="KW-0333">Golgi apparatus</keyword>
<feature type="transmembrane region" description="Helical" evidence="7">
    <location>
        <begin position="148"/>
        <end position="168"/>
    </location>
</feature>
<evidence type="ECO:0000256" key="2">
    <source>
        <dbReference type="ARBA" id="ARBA00004394"/>
    </source>
</evidence>
<evidence type="ECO:0000256" key="1">
    <source>
        <dbReference type="ARBA" id="ARBA00004127"/>
    </source>
</evidence>
<dbReference type="PANTHER" id="PTHR16133">
    <property type="entry name" value="SOLUTE CARRIER FAMILY 39 ZINC TRANSPORTER , MEMBER 9-RELATED"/>
    <property type="match status" value="1"/>
</dbReference>
<keyword evidence="3 7" id="KW-0812">Transmembrane</keyword>